<organism evidence="1">
    <name type="scientific">uncultured Thermomicrobiales bacterium</name>
    <dbReference type="NCBI Taxonomy" id="1645740"/>
    <lineage>
        <taxon>Bacteria</taxon>
        <taxon>Pseudomonadati</taxon>
        <taxon>Thermomicrobiota</taxon>
        <taxon>Thermomicrobia</taxon>
        <taxon>Thermomicrobiales</taxon>
        <taxon>environmental samples</taxon>
    </lineage>
</organism>
<proteinExistence type="predicted"/>
<gene>
    <name evidence="1" type="ORF">AVDCRST_MAG19-4995</name>
</gene>
<evidence type="ECO:0008006" key="2">
    <source>
        <dbReference type="Google" id="ProtNLM"/>
    </source>
</evidence>
<dbReference type="AlphaFoldDB" id="A0A6J4VRG2"/>
<accession>A0A6J4VRG2</accession>
<reference evidence="1" key="1">
    <citation type="submission" date="2020-02" db="EMBL/GenBank/DDBJ databases">
        <authorList>
            <person name="Meier V. D."/>
        </authorList>
    </citation>
    <scope>NUCLEOTIDE SEQUENCE</scope>
    <source>
        <strain evidence="1">AVDCRST_MAG19</strain>
    </source>
</reference>
<evidence type="ECO:0000313" key="1">
    <source>
        <dbReference type="EMBL" id="CAA9586963.1"/>
    </source>
</evidence>
<protein>
    <recommendedName>
        <fullName evidence="2">Mannosyl-glycoprotein endo-beta-N-acetylglucosamidase-like domain-containing protein</fullName>
    </recommendedName>
</protein>
<name>A0A6J4VRG2_9BACT</name>
<dbReference type="EMBL" id="CADCWL010000264">
    <property type="protein sequence ID" value="CAA9586963.1"/>
    <property type="molecule type" value="Genomic_DNA"/>
</dbReference>
<sequence>MRGSGSGGPMEPPTGEVSRRRVIAALAGGIVPGLGCAPSAAAARGTAGRVTGNSAWRRTGDTTPEGFRRELARLRSPMLDQAEGIYRRVEGLSRLYLAMSFVEKKHDTYTDTIPQSFRNALAVKRGRGSGRWERYGSYRAGAAAWADLLLDPRGPYAATVTLRELVEVYAPAVENDVGRYVAVLTREMNRYPRLRSD</sequence>